<reference evidence="1 2" key="1">
    <citation type="submission" date="2013-09" db="EMBL/GenBank/DDBJ databases">
        <title>Corchorus capsularis genome sequencing.</title>
        <authorList>
            <person name="Alam M."/>
            <person name="Haque M.S."/>
            <person name="Islam M.S."/>
            <person name="Emdad E.M."/>
            <person name="Islam M.M."/>
            <person name="Ahmed B."/>
            <person name="Halim A."/>
            <person name="Hossen Q.M.M."/>
            <person name="Hossain M.Z."/>
            <person name="Ahmed R."/>
            <person name="Khan M.M."/>
            <person name="Islam R."/>
            <person name="Rashid M.M."/>
            <person name="Khan S.A."/>
            <person name="Rahman M.S."/>
            <person name="Alam M."/>
        </authorList>
    </citation>
    <scope>NUCLEOTIDE SEQUENCE [LARGE SCALE GENOMIC DNA]</scope>
    <source>
        <strain evidence="2">cv. CVL-1</strain>
        <tissue evidence="1">Whole seedling</tissue>
    </source>
</reference>
<protein>
    <submittedName>
        <fullName evidence="1">Uncharacterized protein</fullName>
    </submittedName>
</protein>
<dbReference type="OrthoDB" id="1751005at2759"/>
<sequence length="45" mass="5237">MALSDFYQTHPHYKTRLLLHHMDSNEDVVQAAASVGKTSKRYKFN</sequence>
<name>A0A1R3IUH6_COCAP</name>
<proteinExistence type="predicted"/>
<dbReference type="EMBL" id="AWWV01009507">
    <property type="protein sequence ID" value="OMO86160.1"/>
    <property type="molecule type" value="Genomic_DNA"/>
</dbReference>
<comment type="caution">
    <text evidence="1">The sequence shown here is derived from an EMBL/GenBank/DDBJ whole genome shotgun (WGS) entry which is preliminary data.</text>
</comment>
<keyword evidence="2" id="KW-1185">Reference proteome</keyword>
<organism evidence="1 2">
    <name type="scientific">Corchorus capsularis</name>
    <name type="common">Jute</name>
    <dbReference type="NCBI Taxonomy" id="210143"/>
    <lineage>
        <taxon>Eukaryota</taxon>
        <taxon>Viridiplantae</taxon>
        <taxon>Streptophyta</taxon>
        <taxon>Embryophyta</taxon>
        <taxon>Tracheophyta</taxon>
        <taxon>Spermatophyta</taxon>
        <taxon>Magnoliopsida</taxon>
        <taxon>eudicotyledons</taxon>
        <taxon>Gunneridae</taxon>
        <taxon>Pentapetalae</taxon>
        <taxon>rosids</taxon>
        <taxon>malvids</taxon>
        <taxon>Malvales</taxon>
        <taxon>Malvaceae</taxon>
        <taxon>Grewioideae</taxon>
        <taxon>Apeibeae</taxon>
        <taxon>Corchorus</taxon>
    </lineage>
</organism>
<evidence type="ECO:0000313" key="2">
    <source>
        <dbReference type="Proteomes" id="UP000188268"/>
    </source>
</evidence>
<accession>A0A1R3IUH6</accession>
<dbReference type="AlphaFoldDB" id="A0A1R3IUH6"/>
<gene>
    <name evidence="1" type="ORF">CCACVL1_09761</name>
</gene>
<dbReference type="Gramene" id="OMO86160">
    <property type="protein sequence ID" value="OMO86160"/>
    <property type="gene ID" value="CCACVL1_09761"/>
</dbReference>
<evidence type="ECO:0000313" key="1">
    <source>
        <dbReference type="EMBL" id="OMO86160.1"/>
    </source>
</evidence>
<dbReference type="Proteomes" id="UP000188268">
    <property type="component" value="Unassembled WGS sequence"/>
</dbReference>